<dbReference type="OrthoDB" id="577205at2759"/>
<evidence type="ECO:0000256" key="1">
    <source>
        <dbReference type="SAM" id="MobiDB-lite"/>
    </source>
</evidence>
<feature type="region of interest" description="Disordered" evidence="1">
    <location>
        <begin position="374"/>
        <end position="416"/>
    </location>
</feature>
<evidence type="ECO:0000313" key="2">
    <source>
        <dbReference type="EMBL" id="EFN58904.1"/>
    </source>
</evidence>
<dbReference type="RefSeq" id="XP_005851006.1">
    <property type="nucleotide sequence ID" value="XM_005850944.1"/>
</dbReference>
<feature type="region of interest" description="Disordered" evidence="1">
    <location>
        <begin position="39"/>
        <end position="257"/>
    </location>
</feature>
<feature type="compositionally biased region" description="Low complexity" evidence="1">
    <location>
        <begin position="220"/>
        <end position="234"/>
    </location>
</feature>
<sequence>MVLGLGGASLPPRPVPRRRSRAGGCQLARVQSNSLLVELEQQHRAGMDPGGEGAGTGYQLPAAIGNDIAARSADDHVDTPTGHPPAPQPACSDQSNVRGLVHPQLQQQQDHGASTEAQSLPPQPTVAPAVAAAEQAASHVKQEQQAQRDQQTAAAPRPGKQAAGSRKRKSAATLSGPPSTSQAQPEAAHSGSHGAWVRRSRLGPADTPTASAGRSKRHASSAGAGNAAAAAAPAAKRRKSAAAADGRASKSPLHHRPSKYADVLHRAVVVPGAIFYVDDPDQLFVGWVNKLEQGRKVPAVEVQFRDDGSKYWFPVADVRRWMQDMCAANTWETFNPGVPRPEGGEHGVAAAPTEEEEKTAAQALQSLSTSLCSSSVRREGGGAQPAQSSGRQQPRGARAKGVAAEAPTSRATDVQQLQRCGSELKRVGALDIMVHAADLNADGSPPNNS</sequence>
<dbReference type="GeneID" id="17358351"/>
<feature type="compositionally biased region" description="Low complexity" evidence="1">
    <location>
        <begin position="126"/>
        <end position="155"/>
    </location>
</feature>
<feature type="compositionally biased region" description="Polar residues" evidence="1">
    <location>
        <begin position="104"/>
        <end position="120"/>
    </location>
</feature>
<gene>
    <name evidence="2" type="ORF">CHLNCDRAFT_140843</name>
</gene>
<organism evidence="3">
    <name type="scientific">Chlorella variabilis</name>
    <name type="common">Green alga</name>
    <dbReference type="NCBI Taxonomy" id="554065"/>
    <lineage>
        <taxon>Eukaryota</taxon>
        <taxon>Viridiplantae</taxon>
        <taxon>Chlorophyta</taxon>
        <taxon>core chlorophytes</taxon>
        <taxon>Trebouxiophyceae</taxon>
        <taxon>Chlorellales</taxon>
        <taxon>Chlorellaceae</taxon>
        <taxon>Chlorella clade</taxon>
        <taxon>Chlorella</taxon>
    </lineage>
</organism>
<keyword evidence="3" id="KW-1185">Reference proteome</keyword>
<evidence type="ECO:0000313" key="3">
    <source>
        <dbReference type="Proteomes" id="UP000008141"/>
    </source>
</evidence>
<feature type="compositionally biased region" description="Polar residues" evidence="1">
    <location>
        <begin position="172"/>
        <end position="184"/>
    </location>
</feature>
<dbReference type="InParanoid" id="E1Z6C0"/>
<dbReference type="Proteomes" id="UP000008141">
    <property type="component" value="Unassembled WGS sequence"/>
</dbReference>
<feature type="compositionally biased region" description="Low complexity" evidence="1">
    <location>
        <begin position="241"/>
        <end position="251"/>
    </location>
</feature>
<dbReference type="KEGG" id="cvr:CHLNCDRAFT_140843"/>
<feature type="region of interest" description="Disordered" evidence="1">
    <location>
        <begin position="334"/>
        <end position="356"/>
    </location>
</feature>
<proteinExistence type="predicted"/>
<feature type="region of interest" description="Disordered" evidence="1">
    <location>
        <begin position="1"/>
        <end position="24"/>
    </location>
</feature>
<protein>
    <submittedName>
        <fullName evidence="2">Uncharacterized protein</fullName>
    </submittedName>
</protein>
<dbReference type="AlphaFoldDB" id="E1Z6C0"/>
<accession>E1Z6C0</accession>
<name>E1Z6C0_CHLVA</name>
<dbReference type="EMBL" id="GL433837">
    <property type="protein sequence ID" value="EFN58904.1"/>
    <property type="molecule type" value="Genomic_DNA"/>
</dbReference>
<reference evidence="2 3" key="1">
    <citation type="journal article" date="2010" name="Plant Cell">
        <title>The Chlorella variabilis NC64A genome reveals adaptation to photosymbiosis, coevolution with viruses, and cryptic sex.</title>
        <authorList>
            <person name="Blanc G."/>
            <person name="Duncan G."/>
            <person name="Agarkova I."/>
            <person name="Borodovsky M."/>
            <person name="Gurnon J."/>
            <person name="Kuo A."/>
            <person name="Lindquist E."/>
            <person name="Lucas S."/>
            <person name="Pangilinan J."/>
            <person name="Polle J."/>
            <person name="Salamov A."/>
            <person name="Terry A."/>
            <person name="Yamada T."/>
            <person name="Dunigan D.D."/>
            <person name="Grigoriev I.V."/>
            <person name="Claverie J.M."/>
            <person name="Van Etten J.L."/>
        </authorList>
    </citation>
    <scope>NUCLEOTIDE SEQUENCE [LARGE SCALE GENOMIC DNA]</scope>
    <source>
        <strain evidence="2 3">NC64A</strain>
    </source>
</reference>